<name>A0A508A4D0_9ACTO</name>
<reference evidence="2 3" key="1">
    <citation type="submission" date="2019-06" db="EMBL/GenBank/DDBJ databases">
        <title>Draft genome sequence of Actinomyces johnsonii CCUG 34287T.</title>
        <authorList>
            <person name="Salva-Serra F."/>
            <person name="Cardew S."/>
            <person name="Moore E."/>
        </authorList>
    </citation>
    <scope>NUCLEOTIDE SEQUENCE [LARGE SCALE GENOMIC DNA]</scope>
    <source>
        <strain evidence="2 3">CCUG 34287</strain>
    </source>
</reference>
<feature type="compositionally biased region" description="Low complexity" evidence="1">
    <location>
        <begin position="278"/>
        <end position="295"/>
    </location>
</feature>
<evidence type="ECO:0000313" key="3">
    <source>
        <dbReference type="Proteomes" id="UP000319010"/>
    </source>
</evidence>
<proteinExistence type="predicted"/>
<sequence length="310" mass="32302">MTPTTAQGLRATVSAVCRAEDLTAAIKAVTPHVGKEKDGGGVERVRVVADAEHMRLALVATNRQRAAVALVPLLEVDDPTELDAETDTTEGLDFTAPALKVITQVFKSTGTERLRLDITVQTLQATDVDGLLEGRTIRIHAQGEYFDENGLDRVDGAATVLRVCAEPIAQEASFLIPEDQLAAWKATATALGGLPLVATATGHLLVASGALESLMGLTILATGDAYGTTEASLGVPAYNGPAIEALMDLLIDGTPPGGEPAREAEHALVTEIQHWIRTQTNATETSETSETSGNTEDAEGAEGPFGGDAA</sequence>
<dbReference type="EMBL" id="VICB01000022">
    <property type="protein sequence ID" value="TQD41795.1"/>
    <property type="molecule type" value="Genomic_DNA"/>
</dbReference>
<evidence type="ECO:0000313" key="2">
    <source>
        <dbReference type="EMBL" id="TQD41795.1"/>
    </source>
</evidence>
<feature type="region of interest" description="Disordered" evidence="1">
    <location>
        <begin position="278"/>
        <end position="310"/>
    </location>
</feature>
<dbReference type="RefSeq" id="WP_021606556.1">
    <property type="nucleotide sequence ID" value="NZ_JASPFB010000014.1"/>
</dbReference>
<accession>A0A508A4D0</accession>
<dbReference type="AlphaFoldDB" id="A0A508A4D0"/>
<protein>
    <submittedName>
        <fullName evidence="2">Uncharacterized protein</fullName>
    </submittedName>
</protein>
<gene>
    <name evidence="2" type="ORF">FK256_12430</name>
</gene>
<evidence type="ECO:0000256" key="1">
    <source>
        <dbReference type="SAM" id="MobiDB-lite"/>
    </source>
</evidence>
<dbReference type="Proteomes" id="UP000319010">
    <property type="component" value="Unassembled WGS sequence"/>
</dbReference>
<organism evidence="2 3">
    <name type="scientific">Actinomyces johnsonii</name>
    <dbReference type="NCBI Taxonomy" id="544581"/>
    <lineage>
        <taxon>Bacteria</taxon>
        <taxon>Bacillati</taxon>
        <taxon>Actinomycetota</taxon>
        <taxon>Actinomycetes</taxon>
        <taxon>Actinomycetales</taxon>
        <taxon>Actinomycetaceae</taxon>
        <taxon>Actinomyces</taxon>
    </lineage>
</organism>
<comment type="caution">
    <text evidence="2">The sequence shown here is derived from an EMBL/GenBank/DDBJ whole genome shotgun (WGS) entry which is preliminary data.</text>
</comment>